<reference evidence="5 6" key="1">
    <citation type="submission" date="2013-08" db="EMBL/GenBank/DDBJ databases">
        <authorList>
            <person name="Weinstock G."/>
            <person name="Sodergren E."/>
            <person name="Wylie T."/>
            <person name="Fulton L."/>
            <person name="Fulton R."/>
            <person name="Fronick C."/>
            <person name="O'Laughlin M."/>
            <person name="Godfrey J."/>
            <person name="Miner T."/>
            <person name="Herter B."/>
            <person name="Appelbaum E."/>
            <person name="Cordes M."/>
            <person name="Lek S."/>
            <person name="Wollam A."/>
            <person name="Pepin K.H."/>
            <person name="Palsikar V.B."/>
            <person name="Mitreva M."/>
            <person name="Wilson R.K."/>
        </authorList>
    </citation>
    <scope>NUCLEOTIDE SEQUENCE [LARGE SCALE GENOMIC DNA]</scope>
    <source>
        <strain evidence="5 6">ATCC 15930</strain>
    </source>
</reference>
<dbReference type="GO" id="GO:0033922">
    <property type="term" value="F:peptidoglycan beta-N-acetylmuramidase activity"/>
    <property type="evidence" value="ECO:0007669"/>
    <property type="project" value="InterPro"/>
</dbReference>
<dbReference type="PANTHER" id="PTHR42915:SF1">
    <property type="entry name" value="PEPTIDOGLYCAN BETA-N-ACETYLMURAMIDASE NAMZ"/>
    <property type="match status" value="1"/>
</dbReference>
<dbReference type="Pfam" id="PF07075">
    <property type="entry name" value="NamZ_N"/>
    <property type="match status" value="1"/>
</dbReference>
<feature type="domain" description="Peptidoglycan beta-N-acetylmuramidase NamZ C-terminal" evidence="4">
    <location>
        <begin position="247"/>
        <end position="387"/>
    </location>
</feature>
<proteinExistence type="predicted"/>
<dbReference type="InterPro" id="IPR048502">
    <property type="entry name" value="NamZ_N"/>
</dbReference>
<comment type="caution">
    <text evidence="5">The sequence shown here is derived from an EMBL/GenBank/DDBJ whole genome shotgun (WGS) entry which is preliminary data.</text>
</comment>
<dbReference type="EMBL" id="JNGW01000048">
    <property type="protein sequence ID" value="KDR52681.1"/>
    <property type="molecule type" value="Genomic_DNA"/>
</dbReference>
<evidence type="ECO:0000256" key="2">
    <source>
        <dbReference type="SAM" id="SignalP"/>
    </source>
</evidence>
<feature type="region of interest" description="Disordered" evidence="1">
    <location>
        <begin position="392"/>
        <end position="417"/>
    </location>
</feature>
<dbReference type="Pfam" id="PF20732">
    <property type="entry name" value="NamZ_C"/>
    <property type="match status" value="1"/>
</dbReference>
<dbReference type="PANTHER" id="PTHR42915">
    <property type="entry name" value="HYPOTHETICAL 460 KDA PROTEIN IN FEUA-SIGW INTERGENIC REGION [PRECURSOR]"/>
    <property type="match status" value="1"/>
</dbReference>
<accession>A0A069QS85</accession>
<gene>
    <name evidence="5" type="ORF">HMPREF1991_01259</name>
</gene>
<dbReference type="PATRIC" id="fig|1122985.7.peg.1306"/>
<dbReference type="eggNOG" id="COG3876">
    <property type="taxonomic scope" value="Bacteria"/>
</dbReference>
<protein>
    <recommendedName>
        <fullName evidence="7">DUF1343 domain-containing protein</fullName>
    </recommendedName>
</protein>
<evidence type="ECO:0000313" key="5">
    <source>
        <dbReference type="EMBL" id="KDR52681.1"/>
    </source>
</evidence>
<evidence type="ECO:0000259" key="3">
    <source>
        <dbReference type="Pfam" id="PF07075"/>
    </source>
</evidence>
<dbReference type="AlphaFoldDB" id="A0A069QS85"/>
<evidence type="ECO:0000313" key="6">
    <source>
        <dbReference type="Proteomes" id="UP000027442"/>
    </source>
</evidence>
<dbReference type="Gene3D" id="3.40.50.12170">
    <property type="entry name" value="Uncharacterised protein PF07075, DUF1343"/>
    <property type="match status" value="1"/>
</dbReference>
<evidence type="ECO:0000256" key="1">
    <source>
        <dbReference type="SAM" id="MobiDB-lite"/>
    </source>
</evidence>
<feature type="chain" id="PRO_5001668314" description="DUF1343 domain-containing protein" evidence="2">
    <location>
        <begin position="23"/>
        <end position="417"/>
    </location>
</feature>
<feature type="domain" description="Peptidoglycan beta-N-acetylmuramidase NamZ N-terminal" evidence="3">
    <location>
        <begin position="44"/>
        <end position="244"/>
    </location>
</feature>
<dbReference type="Proteomes" id="UP000027442">
    <property type="component" value="Unassembled WGS sequence"/>
</dbReference>
<dbReference type="InterPro" id="IPR008302">
    <property type="entry name" value="NamZ"/>
</dbReference>
<sequence length="417" mass="46548">MKKIVTILMLFCLVAVVGKAQKARVACGDERTNAYLPALKDKRVALFANHTAVVKGKHILDLLIDNNVNVVGVFAPEHGFRGTADAGEHVKNSTDKKTGVPIFSLYNGKDGTPNIKVLKETDVLVVDIQDVGLRFYTYYISMLQLMNACAKTKTTMMILDRPNPNGCYVDGPVLDMKYKSGVGALPIPVVHGLTLAEMASMINGEGWLEGGEPCQLNIIACRNYTHSTRYKLPIAPSPNLPNMQAIYLYPSICLFEGTVVSLGRGTSLPFQQYGHPQMVGYKYGFIPRSVAGAKNPPQLNQLCFGVNLSRKPQEEIIKRGFDLTYVIDAYRNLNIGERFFTPFFTKLVGVDYVQKMIMEGRSNEEIRAVWQPELEKYKEMRRKYLIYKEEEVSSKGISSKGGKSKRSKGGRSKRVKR</sequence>
<dbReference type="InterPro" id="IPR048503">
    <property type="entry name" value="NamZ_C"/>
</dbReference>
<feature type="signal peptide" evidence="2">
    <location>
        <begin position="1"/>
        <end position="22"/>
    </location>
</feature>
<organism evidence="5 6">
    <name type="scientific">Hoylesella loescheii DSM 19665 = JCM 12249 = ATCC 15930</name>
    <dbReference type="NCBI Taxonomy" id="1122985"/>
    <lineage>
        <taxon>Bacteria</taxon>
        <taxon>Pseudomonadati</taxon>
        <taxon>Bacteroidota</taxon>
        <taxon>Bacteroidia</taxon>
        <taxon>Bacteroidales</taxon>
        <taxon>Prevotellaceae</taxon>
        <taxon>Hoylesella</taxon>
    </lineage>
</organism>
<keyword evidence="2" id="KW-0732">Signal</keyword>
<dbReference type="RefSeq" id="WP_018966941.1">
    <property type="nucleotide sequence ID" value="NZ_KB899212.1"/>
</dbReference>
<feature type="compositionally biased region" description="Basic residues" evidence="1">
    <location>
        <begin position="402"/>
        <end position="417"/>
    </location>
</feature>
<evidence type="ECO:0008006" key="7">
    <source>
        <dbReference type="Google" id="ProtNLM"/>
    </source>
</evidence>
<dbReference type="Gene3D" id="3.90.1150.140">
    <property type="match status" value="1"/>
</dbReference>
<evidence type="ECO:0000259" key="4">
    <source>
        <dbReference type="Pfam" id="PF20732"/>
    </source>
</evidence>
<dbReference type="HOGENOM" id="CLU_033227_0_0_10"/>
<dbReference type="PIRSF" id="PIRSF016719">
    <property type="entry name" value="UCP016719"/>
    <property type="match status" value="1"/>
</dbReference>
<keyword evidence="6" id="KW-1185">Reference proteome</keyword>
<name>A0A069QS85_HOYLO</name>